<keyword evidence="9" id="KW-1185">Reference proteome</keyword>
<dbReference type="InterPro" id="IPR017583">
    <property type="entry name" value="Tagatose/fructose_Pkinase"/>
</dbReference>
<dbReference type="Gene3D" id="3.40.1190.20">
    <property type="match status" value="1"/>
</dbReference>
<dbReference type="PIRSF" id="PIRSF000535">
    <property type="entry name" value="1PFK/6PFK/LacC"/>
    <property type="match status" value="1"/>
</dbReference>
<proteinExistence type="inferred from homology"/>
<evidence type="ECO:0000313" key="8">
    <source>
        <dbReference type="EMBL" id="SSC12307.1"/>
    </source>
</evidence>
<protein>
    <submittedName>
        <fullName evidence="8">PfkB domain protein</fullName>
    </submittedName>
</protein>
<accession>A0A7Z7LE48</accession>
<dbReference type="SUPFAM" id="SSF53613">
    <property type="entry name" value="Ribokinase-like"/>
    <property type="match status" value="1"/>
</dbReference>
<keyword evidence="4" id="KW-0418">Kinase</keyword>
<dbReference type="GO" id="GO:0016773">
    <property type="term" value="F:phosphotransferase activity, alcohol group as acceptor"/>
    <property type="evidence" value="ECO:0007669"/>
    <property type="project" value="InterPro"/>
</dbReference>
<feature type="domain" description="Carbohydrate kinase PfkB" evidence="7">
    <location>
        <begin position="17"/>
        <end position="299"/>
    </location>
</feature>
<reference evidence="8 9" key="1">
    <citation type="submission" date="2017-01" db="EMBL/GenBank/DDBJ databases">
        <authorList>
            <person name="Erauso G."/>
        </authorList>
    </citation>
    <scope>NUCLEOTIDE SEQUENCE [LARGE SCALE GENOMIC DNA]</scope>
    <source>
        <strain evidence="8">MESINF1</strain>
    </source>
</reference>
<evidence type="ECO:0000256" key="4">
    <source>
        <dbReference type="ARBA" id="ARBA00022777"/>
    </source>
</evidence>
<dbReference type="Pfam" id="PF00294">
    <property type="entry name" value="PfkB"/>
    <property type="match status" value="1"/>
</dbReference>
<dbReference type="EMBL" id="LS974202">
    <property type="protein sequence ID" value="SSC12307.1"/>
    <property type="molecule type" value="Genomic_DNA"/>
</dbReference>
<name>A0A7Z7LE48_9BACT</name>
<keyword evidence="2 6" id="KW-0808">Transferase</keyword>
<dbReference type="InterPro" id="IPR029056">
    <property type="entry name" value="Ribokinase-like"/>
</dbReference>
<organism evidence="8 9">
    <name type="scientific">Mesotoga infera</name>
    <dbReference type="NCBI Taxonomy" id="1236046"/>
    <lineage>
        <taxon>Bacteria</taxon>
        <taxon>Thermotogati</taxon>
        <taxon>Thermotogota</taxon>
        <taxon>Thermotogae</taxon>
        <taxon>Kosmotogales</taxon>
        <taxon>Kosmotogaceae</taxon>
        <taxon>Mesotoga</taxon>
    </lineage>
</organism>
<dbReference type="PANTHER" id="PTHR46566:SF2">
    <property type="entry name" value="ATP-DEPENDENT 6-PHOSPHOFRUCTOKINASE ISOZYME 2"/>
    <property type="match status" value="1"/>
</dbReference>
<dbReference type="AlphaFoldDB" id="A0A7Z7LE48"/>
<evidence type="ECO:0000256" key="1">
    <source>
        <dbReference type="ARBA" id="ARBA00010688"/>
    </source>
</evidence>
<gene>
    <name evidence="8" type="ORF">MESINF_0858</name>
</gene>
<dbReference type="PANTHER" id="PTHR46566">
    <property type="entry name" value="1-PHOSPHOFRUCTOKINASE-RELATED"/>
    <property type="match status" value="1"/>
</dbReference>
<dbReference type="GO" id="GO:0016301">
    <property type="term" value="F:kinase activity"/>
    <property type="evidence" value="ECO:0007669"/>
    <property type="project" value="UniProtKB-KW"/>
</dbReference>
<keyword evidence="5" id="KW-0067">ATP-binding</keyword>
<keyword evidence="3" id="KW-0547">Nucleotide-binding</keyword>
<dbReference type="GO" id="GO:0005524">
    <property type="term" value="F:ATP binding"/>
    <property type="evidence" value="ECO:0007669"/>
    <property type="project" value="UniProtKB-KW"/>
</dbReference>
<dbReference type="GO" id="GO:0005975">
    <property type="term" value="P:carbohydrate metabolic process"/>
    <property type="evidence" value="ECO:0007669"/>
    <property type="project" value="InterPro"/>
</dbReference>
<evidence type="ECO:0000256" key="3">
    <source>
        <dbReference type="ARBA" id="ARBA00022741"/>
    </source>
</evidence>
<dbReference type="Proteomes" id="UP000250796">
    <property type="component" value="Chromosome MESINF"/>
</dbReference>
<comment type="similarity">
    <text evidence="1">Belongs to the carbohydrate kinase PfkB family.</text>
</comment>
<evidence type="ECO:0000256" key="2">
    <source>
        <dbReference type="ARBA" id="ARBA00022679"/>
    </source>
</evidence>
<evidence type="ECO:0000313" key="9">
    <source>
        <dbReference type="Proteomes" id="UP000250796"/>
    </source>
</evidence>
<evidence type="ECO:0000256" key="5">
    <source>
        <dbReference type="ARBA" id="ARBA00022840"/>
    </source>
</evidence>
<dbReference type="KEGG" id="minf:MESINF_0858"/>
<sequence>MTKGENNINTCILNLNPCYDHWVILKKPPKIPNVVRGDEVVSLVDGKGLNIARVLSRVFGFEDYFCINILGGQVGEIIEKECKDLGIKTDNFWIEDSNRINTALVYEYENRMLMINEPGPVMKAGEVRAFIEYFKERIGSGVDLVISGSAPRGFENGEMIDLVVAARNSGCTLKIDIAGEWLSKIVALSPELLKINADELKVAFGIEKGDLKSMEEFRRSFSIKDLLITNGKYGSVWLSDTEKLQAVSTKVFSDFSVGSGDSFFAGLIYGQERLVSKREALKIATACGAANTLHYGAAIFERSDIERVIEDVVVSEVEL</sequence>
<dbReference type="InterPro" id="IPR011611">
    <property type="entry name" value="PfkB_dom"/>
</dbReference>
<evidence type="ECO:0000259" key="7">
    <source>
        <dbReference type="Pfam" id="PF00294"/>
    </source>
</evidence>
<evidence type="ECO:0000256" key="6">
    <source>
        <dbReference type="PIRNR" id="PIRNR000535"/>
    </source>
</evidence>